<name>A0ABN5ZHV8_9MYCO</name>
<dbReference type="InterPro" id="IPR001647">
    <property type="entry name" value="HTH_TetR"/>
</dbReference>
<dbReference type="Gene3D" id="1.10.357.10">
    <property type="entry name" value="Tetracycline Repressor, domain 2"/>
    <property type="match status" value="1"/>
</dbReference>
<evidence type="ECO:0000259" key="3">
    <source>
        <dbReference type="PROSITE" id="PS50977"/>
    </source>
</evidence>
<gene>
    <name evidence="4" type="ORF">MBOE_53940</name>
</gene>
<dbReference type="PANTHER" id="PTHR30055:SF153">
    <property type="entry name" value="HTH-TYPE TRANSCRIPTIONAL REPRESSOR RV3405C"/>
    <property type="match status" value="1"/>
</dbReference>
<evidence type="ECO:0000313" key="4">
    <source>
        <dbReference type="EMBL" id="BBX93745.1"/>
    </source>
</evidence>
<dbReference type="Proteomes" id="UP000466683">
    <property type="component" value="Chromosome"/>
</dbReference>
<reference evidence="4 5" key="1">
    <citation type="journal article" date="2019" name="Emerg. Microbes Infect.">
        <title>Comprehensive subspecies identification of 175 nontuberculous mycobacteria species based on 7547 genomic profiles.</title>
        <authorList>
            <person name="Matsumoto Y."/>
            <person name="Kinjo T."/>
            <person name="Motooka D."/>
            <person name="Nabeya D."/>
            <person name="Jung N."/>
            <person name="Uechi K."/>
            <person name="Horii T."/>
            <person name="Iida T."/>
            <person name="Fujita J."/>
            <person name="Nakamura S."/>
        </authorList>
    </citation>
    <scope>NUCLEOTIDE SEQUENCE [LARGE SCALE GENOMIC DNA]</scope>
    <source>
        <strain evidence="4 5">JCM 15653</strain>
    </source>
</reference>
<sequence>MGGDILQECGWPGTRTVARRRGWDGRPPGSDEEASERIVAAAVQLIAETGTGISIADVAASLGVIRQTVYRYFPTAESLMHAAAIATVDGFLDRLAASVRGITDPAEAMTEGVMFTLEEVARVPHLRIMLSGPQAAASSVNVASDEGQAFGMRMITRFDVDWEKYGYDEAALRELVEFTLRTMLSFFVAPNDPGRSREELRRFVRRWLGGSILAQPADGKR</sequence>
<evidence type="ECO:0000256" key="2">
    <source>
        <dbReference type="PROSITE-ProRule" id="PRU00335"/>
    </source>
</evidence>
<feature type="DNA-binding region" description="H-T-H motif" evidence="2">
    <location>
        <begin position="54"/>
        <end position="73"/>
    </location>
</feature>
<feature type="domain" description="HTH tetR-type" evidence="3">
    <location>
        <begin position="32"/>
        <end position="91"/>
    </location>
</feature>
<proteinExistence type="predicted"/>
<dbReference type="PANTHER" id="PTHR30055">
    <property type="entry name" value="HTH-TYPE TRANSCRIPTIONAL REGULATOR RUTR"/>
    <property type="match status" value="1"/>
</dbReference>
<dbReference type="PRINTS" id="PR00455">
    <property type="entry name" value="HTHTETR"/>
</dbReference>
<protein>
    <submittedName>
        <fullName evidence="4">TetR family transcriptional regulator</fullName>
    </submittedName>
</protein>
<dbReference type="InterPro" id="IPR009057">
    <property type="entry name" value="Homeodomain-like_sf"/>
</dbReference>
<keyword evidence="1 2" id="KW-0238">DNA-binding</keyword>
<dbReference type="PROSITE" id="PS50977">
    <property type="entry name" value="HTH_TETR_2"/>
    <property type="match status" value="1"/>
</dbReference>
<dbReference type="Pfam" id="PF00440">
    <property type="entry name" value="TetR_N"/>
    <property type="match status" value="1"/>
</dbReference>
<dbReference type="EMBL" id="AP022579">
    <property type="protein sequence ID" value="BBX93745.1"/>
    <property type="molecule type" value="Genomic_DNA"/>
</dbReference>
<organism evidence="4 5">
    <name type="scientific">Mycolicibacterium boenickei</name>
    <dbReference type="NCBI Taxonomy" id="146017"/>
    <lineage>
        <taxon>Bacteria</taxon>
        <taxon>Bacillati</taxon>
        <taxon>Actinomycetota</taxon>
        <taxon>Actinomycetes</taxon>
        <taxon>Mycobacteriales</taxon>
        <taxon>Mycobacteriaceae</taxon>
        <taxon>Mycolicibacterium</taxon>
    </lineage>
</organism>
<evidence type="ECO:0000313" key="5">
    <source>
        <dbReference type="Proteomes" id="UP000466683"/>
    </source>
</evidence>
<dbReference type="SUPFAM" id="SSF46689">
    <property type="entry name" value="Homeodomain-like"/>
    <property type="match status" value="1"/>
</dbReference>
<dbReference type="InterPro" id="IPR050109">
    <property type="entry name" value="HTH-type_TetR-like_transc_reg"/>
</dbReference>
<accession>A0ABN5ZHV8</accession>
<evidence type="ECO:0000256" key="1">
    <source>
        <dbReference type="ARBA" id="ARBA00023125"/>
    </source>
</evidence>
<keyword evidence="5" id="KW-1185">Reference proteome</keyword>